<keyword evidence="2" id="KW-1185">Reference proteome</keyword>
<dbReference type="RefSeq" id="XP_001587407.1">
    <property type="nucleotide sequence ID" value="XM_001587357.1"/>
</dbReference>
<evidence type="ECO:0000313" key="1">
    <source>
        <dbReference type="EMBL" id="EDN95521.1"/>
    </source>
</evidence>
<dbReference type="KEGG" id="ssl:SS1G_11399"/>
<sequence length="79" mass="8566">MIVKDELFDESNCRKIRSREIESIGGVGTGGGSRVGGSEKSGRGFWAGLGRRGEGVMEEFEESSIWASGVWDLVQPVFV</sequence>
<gene>
    <name evidence="1" type="ORF">SS1G_11399</name>
</gene>
<dbReference type="GeneID" id="5483635"/>
<dbReference type="EMBL" id="CH476638">
    <property type="protein sequence ID" value="EDN95521.1"/>
    <property type="molecule type" value="Genomic_DNA"/>
</dbReference>
<reference evidence="2" key="1">
    <citation type="journal article" date="2011" name="PLoS Genet.">
        <title>Genomic analysis of the necrotrophic fungal pathogens Sclerotinia sclerotiorum and Botrytis cinerea.</title>
        <authorList>
            <person name="Amselem J."/>
            <person name="Cuomo C.A."/>
            <person name="van Kan J.A."/>
            <person name="Viaud M."/>
            <person name="Benito E.P."/>
            <person name="Couloux A."/>
            <person name="Coutinho P.M."/>
            <person name="de Vries R.P."/>
            <person name="Dyer P.S."/>
            <person name="Fillinger S."/>
            <person name="Fournier E."/>
            <person name="Gout L."/>
            <person name="Hahn M."/>
            <person name="Kohn L."/>
            <person name="Lapalu N."/>
            <person name="Plummer K.M."/>
            <person name="Pradier J.M."/>
            <person name="Quevillon E."/>
            <person name="Sharon A."/>
            <person name="Simon A."/>
            <person name="ten Have A."/>
            <person name="Tudzynski B."/>
            <person name="Tudzynski P."/>
            <person name="Wincker P."/>
            <person name="Andrew M."/>
            <person name="Anthouard V."/>
            <person name="Beever R.E."/>
            <person name="Beffa R."/>
            <person name="Benoit I."/>
            <person name="Bouzid O."/>
            <person name="Brault B."/>
            <person name="Chen Z."/>
            <person name="Choquer M."/>
            <person name="Collemare J."/>
            <person name="Cotton P."/>
            <person name="Danchin E.G."/>
            <person name="Da Silva C."/>
            <person name="Gautier A."/>
            <person name="Giraud C."/>
            <person name="Giraud T."/>
            <person name="Gonzalez C."/>
            <person name="Grossetete S."/>
            <person name="Guldener U."/>
            <person name="Henrissat B."/>
            <person name="Howlett B.J."/>
            <person name="Kodira C."/>
            <person name="Kretschmer M."/>
            <person name="Lappartient A."/>
            <person name="Leroch M."/>
            <person name="Levis C."/>
            <person name="Mauceli E."/>
            <person name="Neuveglise C."/>
            <person name="Oeser B."/>
            <person name="Pearson M."/>
            <person name="Poulain J."/>
            <person name="Poussereau N."/>
            <person name="Quesneville H."/>
            <person name="Rascle C."/>
            <person name="Schumacher J."/>
            <person name="Segurens B."/>
            <person name="Sexton A."/>
            <person name="Silva E."/>
            <person name="Sirven C."/>
            <person name="Soanes D.M."/>
            <person name="Talbot N.J."/>
            <person name="Templeton M."/>
            <person name="Yandava C."/>
            <person name="Yarden O."/>
            <person name="Zeng Q."/>
            <person name="Rollins J.A."/>
            <person name="Lebrun M.H."/>
            <person name="Dickman M."/>
        </authorList>
    </citation>
    <scope>NUCLEOTIDE SEQUENCE [LARGE SCALE GENOMIC DNA]</scope>
    <source>
        <strain evidence="2">ATCC 18683 / 1980 / Ss-1</strain>
    </source>
</reference>
<organism evidence="1 2">
    <name type="scientific">Sclerotinia sclerotiorum (strain ATCC 18683 / 1980 / Ss-1)</name>
    <name type="common">White mold</name>
    <name type="synonym">Whetzelinia sclerotiorum</name>
    <dbReference type="NCBI Taxonomy" id="665079"/>
    <lineage>
        <taxon>Eukaryota</taxon>
        <taxon>Fungi</taxon>
        <taxon>Dikarya</taxon>
        <taxon>Ascomycota</taxon>
        <taxon>Pezizomycotina</taxon>
        <taxon>Leotiomycetes</taxon>
        <taxon>Helotiales</taxon>
        <taxon>Sclerotiniaceae</taxon>
        <taxon>Sclerotinia</taxon>
    </lineage>
</organism>
<accession>A7F1C9</accession>
<proteinExistence type="predicted"/>
<dbReference type="InParanoid" id="A7F1C9"/>
<protein>
    <submittedName>
        <fullName evidence="1">Uncharacterized protein</fullName>
    </submittedName>
</protein>
<name>A7F1C9_SCLS1</name>
<dbReference type="Proteomes" id="UP000001312">
    <property type="component" value="Unassembled WGS sequence"/>
</dbReference>
<evidence type="ECO:0000313" key="2">
    <source>
        <dbReference type="Proteomes" id="UP000001312"/>
    </source>
</evidence>
<dbReference type="AlphaFoldDB" id="A7F1C9"/>